<proteinExistence type="predicted"/>
<dbReference type="Proteomes" id="UP000054023">
    <property type="component" value="Unassembled WGS sequence"/>
</dbReference>
<evidence type="ECO:0000313" key="2">
    <source>
        <dbReference type="Proteomes" id="UP000054023"/>
    </source>
</evidence>
<protein>
    <submittedName>
        <fullName evidence="1">Uncharacterized protein</fullName>
    </submittedName>
</protein>
<dbReference type="AlphaFoldDB" id="A0A0W8II46"/>
<organism evidence="1 2">
    <name type="scientific">Nesterenkonia jeotgali</name>
    <dbReference type="NCBI Taxonomy" id="317018"/>
    <lineage>
        <taxon>Bacteria</taxon>
        <taxon>Bacillati</taxon>
        <taxon>Actinomycetota</taxon>
        <taxon>Actinomycetes</taxon>
        <taxon>Micrococcales</taxon>
        <taxon>Micrococcaceae</taxon>
        <taxon>Nesterenkonia</taxon>
    </lineage>
</organism>
<reference evidence="2" key="1">
    <citation type="submission" date="2015-12" db="EMBL/GenBank/DDBJ databases">
        <authorList>
            <person name="Nair G.R."/>
            <person name="Kaur G."/>
            <person name="Mayilraj S."/>
        </authorList>
    </citation>
    <scope>NUCLEOTIDE SEQUENCE [LARGE SCALE GENOMIC DNA]</scope>
    <source>
        <strain evidence="2">CD08_7</strain>
    </source>
</reference>
<name>A0A0W8II46_9MICC</name>
<sequence length="118" mass="13007">MGRPLTERERDVLRFMIENALPPEDDQPVPAAARERWRRSIPATLAGPGCVCDACPSIELEDGRGRTSKGGRSVVLSAEHPEASLLLFIDDDRLSYLELAPHGEDAWDQFPAVPDLSL</sequence>
<keyword evidence="2" id="KW-1185">Reference proteome</keyword>
<accession>A0A0W8II46</accession>
<comment type="caution">
    <text evidence="1">The sequence shown here is derived from an EMBL/GenBank/DDBJ whole genome shotgun (WGS) entry which is preliminary data.</text>
</comment>
<gene>
    <name evidence="1" type="ORF">AVL63_10305</name>
</gene>
<dbReference type="EMBL" id="LQBM01000002">
    <property type="protein sequence ID" value="KUG59528.1"/>
    <property type="molecule type" value="Genomic_DNA"/>
</dbReference>
<evidence type="ECO:0000313" key="1">
    <source>
        <dbReference type="EMBL" id="KUG59528.1"/>
    </source>
</evidence>